<dbReference type="PANTHER" id="PTHR31315">
    <property type="entry name" value="PROTEIN SIP5"/>
    <property type="match status" value="1"/>
</dbReference>
<feature type="compositionally biased region" description="Acidic residues" evidence="2">
    <location>
        <begin position="343"/>
        <end position="352"/>
    </location>
</feature>
<feature type="compositionally biased region" description="Low complexity" evidence="2">
    <location>
        <begin position="353"/>
        <end position="362"/>
    </location>
</feature>
<dbReference type="Proteomes" id="UP000002605">
    <property type="component" value="Chromosome 1"/>
</dbReference>
<dbReference type="RefSeq" id="XP_002417222.1">
    <property type="nucleotide sequence ID" value="XM_002417177.1"/>
</dbReference>
<dbReference type="GO" id="GO:0005737">
    <property type="term" value="C:cytoplasm"/>
    <property type="evidence" value="ECO:0007669"/>
    <property type="project" value="TreeGrafter"/>
</dbReference>
<feature type="region of interest" description="Disordered" evidence="2">
    <location>
        <begin position="1"/>
        <end position="83"/>
    </location>
</feature>
<feature type="compositionally biased region" description="Low complexity" evidence="2">
    <location>
        <begin position="12"/>
        <end position="62"/>
    </location>
</feature>
<dbReference type="OrthoDB" id="21471at2759"/>
<dbReference type="VEuPathDB" id="FungiDB:CD36_05570"/>
<evidence type="ECO:0000313" key="5">
    <source>
        <dbReference type="Proteomes" id="UP000002605"/>
    </source>
</evidence>
<evidence type="ECO:0000313" key="4">
    <source>
        <dbReference type="EMBL" id="CAX44815.1"/>
    </source>
</evidence>
<proteinExistence type="inferred from homology"/>
<accession>B9W801</accession>
<dbReference type="KEGG" id="cdu:CD36_05570"/>
<reference evidence="4 5" key="1">
    <citation type="journal article" date="2009" name="Genome Res.">
        <title>Comparative genomics of the fungal pathogens Candida dubliniensis and Candida albicans.</title>
        <authorList>
            <person name="Jackson A.P."/>
            <person name="Gamble J.A."/>
            <person name="Yeomans T."/>
            <person name="Moran G.P."/>
            <person name="Saunders D."/>
            <person name="Harris D."/>
            <person name="Aslett M."/>
            <person name="Barrell J.F."/>
            <person name="Butler G."/>
            <person name="Citiulo F."/>
            <person name="Coleman D.C."/>
            <person name="de Groot P.W.J."/>
            <person name="Goodwin T.J."/>
            <person name="Quail M.A."/>
            <person name="McQuillan J."/>
            <person name="Munro C.A."/>
            <person name="Pain A."/>
            <person name="Poulter R.T."/>
            <person name="Rajandream M.A."/>
            <person name="Renauld H."/>
            <person name="Spiering M.J."/>
            <person name="Tivey A."/>
            <person name="Gow N.A.R."/>
            <person name="Barrell B."/>
            <person name="Sullivan D.J."/>
            <person name="Berriman M."/>
        </authorList>
    </citation>
    <scope>NUCLEOTIDE SEQUENCE [LARGE SCALE GENOMIC DNA]</scope>
    <source>
        <strain evidence="5">CD36 / ATCC MYA-646 / CBS 7987 / NCPF 3949 / NRRL Y-17841</strain>
    </source>
</reference>
<feature type="compositionally biased region" description="Basic and acidic residues" evidence="2">
    <location>
        <begin position="501"/>
        <end position="513"/>
    </location>
</feature>
<dbReference type="InterPro" id="IPR039301">
    <property type="entry name" value="Sip5/DA2"/>
</dbReference>
<dbReference type="eggNOG" id="KOG2789">
    <property type="taxonomic scope" value="Eukaryota"/>
</dbReference>
<protein>
    <recommendedName>
        <fullName evidence="6">Protein SIP5</fullName>
    </recommendedName>
</protein>
<dbReference type="CGD" id="CAL0000161002">
    <property type="gene designation" value="Cd36_05570"/>
</dbReference>
<gene>
    <name evidence="3" type="ordered locus">Cd36_05570</name>
    <name evidence="4" type="ORF">CD36_05570</name>
</gene>
<dbReference type="CDD" id="cd24139">
    <property type="entry name" value="SIP5-like"/>
    <property type="match status" value="1"/>
</dbReference>
<name>B9W801_CANDC</name>
<evidence type="ECO:0000256" key="2">
    <source>
        <dbReference type="SAM" id="MobiDB-lite"/>
    </source>
</evidence>
<comment type="similarity">
    <text evidence="1">Belongs to the SIP5 family.</text>
</comment>
<dbReference type="GeneID" id="8044759"/>
<dbReference type="HOGENOM" id="CLU_009068_2_0_1"/>
<feature type="compositionally biased region" description="Basic and acidic residues" evidence="2">
    <location>
        <begin position="68"/>
        <end position="83"/>
    </location>
</feature>
<feature type="region of interest" description="Disordered" evidence="2">
    <location>
        <begin position="343"/>
        <end position="397"/>
    </location>
</feature>
<dbReference type="EMBL" id="FM992688">
    <property type="protein sequence ID" value="CAX44815.1"/>
    <property type="molecule type" value="Genomic_DNA"/>
</dbReference>
<evidence type="ECO:0000313" key="3">
    <source>
        <dbReference type="CGD" id="CAL0000161002"/>
    </source>
</evidence>
<feature type="compositionally biased region" description="Low complexity" evidence="2">
    <location>
        <begin position="445"/>
        <end position="480"/>
    </location>
</feature>
<evidence type="ECO:0000256" key="1">
    <source>
        <dbReference type="ARBA" id="ARBA00010402"/>
    </source>
</evidence>
<sequence>MGNVPAKETRSRSSSSVSDYRNSASSTTTHNLSTGSSSSSSSKRRNTTSSLYGIVSSSSSSNHHNRSGSHDLRKLKRQEEKEQAQIHHYMQLIVKYNESVDGGYLAPFGTYKSNLDYDCDIVRNLIINRKLSPFFTPLQDFDESWTDDELCILLGQLTLHALEPGYNNEEDEDEEDDIDNHKIHKSANYYKRQEEKAKLKSLINKVKELQKDEEQKYFDEKQKHNKDCSSRDLLLRLYRNANECPICFLYYPKHLNISRCCLQPICSECFVQIKRLDPHPPHDDQSNQEAGELPHRLISEPANCPYCASPDFGVTYEPPIDIHTGIDGIKPGDYKISPPIVEESELESESAIDDSATATTADGTPGKGEINLNSTPPPVNNSLSPKKNSLKKRRGSLAANAPGVITIDMIRPDWETKLNSARSKLARKAATASAIHASNLLLDENSNSNGSGSGSNNNNRRRNNSSGRSSSFGGSGSNNRYATVEQRMIEEAMRLSILDEEERKRNASKENKK</sequence>
<keyword evidence="5" id="KW-1185">Reference proteome</keyword>
<dbReference type="PANTHER" id="PTHR31315:SF1">
    <property type="entry name" value="PROTEIN SIP5"/>
    <property type="match status" value="1"/>
</dbReference>
<dbReference type="AlphaFoldDB" id="B9W801"/>
<feature type="region of interest" description="Disordered" evidence="2">
    <location>
        <begin position="442"/>
        <end position="513"/>
    </location>
</feature>
<evidence type="ECO:0008006" key="6">
    <source>
        <dbReference type="Google" id="ProtNLM"/>
    </source>
</evidence>
<organism evidence="4 5">
    <name type="scientific">Candida dubliniensis (strain CD36 / ATCC MYA-646 / CBS 7987 / NCPF 3949 / NRRL Y-17841)</name>
    <name type="common">Yeast</name>
    <dbReference type="NCBI Taxonomy" id="573826"/>
    <lineage>
        <taxon>Eukaryota</taxon>
        <taxon>Fungi</taxon>
        <taxon>Dikarya</taxon>
        <taxon>Ascomycota</taxon>
        <taxon>Saccharomycotina</taxon>
        <taxon>Pichiomycetes</taxon>
        <taxon>Debaryomycetaceae</taxon>
        <taxon>Candida/Lodderomyces clade</taxon>
        <taxon>Candida</taxon>
    </lineage>
</organism>